<dbReference type="EMBL" id="FQXU01000017">
    <property type="protein sequence ID" value="SHI65227.1"/>
    <property type="molecule type" value="Genomic_DNA"/>
</dbReference>
<dbReference type="SUPFAM" id="SSF55144">
    <property type="entry name" value="LigT-like"/>
    <property type="match status" value="1"/>
</dbReference>
<dbReference type="Pfam" id="PF13563">
    <property type="entry name" value="2_5_RNA_ligase2"/>
    <property type="match status" value="1"/>
</dbReference>
<dbReference type="Proteomes" id="UP000184241">
    <property type="component" value="Unassembled WGS sequence"/>
</dbReference>
<dbReference type="PANTHER" id="PTHR40037:SF1">
    <property type="entry name" value="PHOSPHOESTERASE SAOUHSC_00951-RELATED"/>
    <property type="match status" value="1"/>
</dbReference>
<dbReference type="GO" id="GO:0016874">
    <property type="term" value="F:ligase activity"/>
    <property type="evidence" value="ECO:0007669"/>
    <property type="project" value="UniProtKB-KW"/>
</dbReference>
<evidence type="ECO:0000313" key="1">
    <source>
        <dbReference type="EMBL" id="SHI65227.1"/>
    </source>
</evidence>
<dbReference type="AlphaFoldDB" id="A0A1M6CW43"/>
<evidence type="ECO:0000313" key="2">
    <source>
        <dbReference type="Proteomes" id="UP000184241"/>
    </source>
</evidence>
<sequence>MNTRVIMIFPKFENMHIINNIRKKYDPLSNFVEPHITLVFPFEDELSNEELSLYLKEALKDIKPFEIELQGFRKQVDKYGNYLFLNVVQGIEVIKEIHDILYKDKLKKFDLGYEYIPHMTVGKLPSIELLDKAFEDVQKHNDKFNTEVRKISVEMIGEVEESIILIEQELGS</sequence>
<accession>A0A1M6CW43</accession>
<dbReference type="RefSeq" id="WP_073022464.1">
    <property type="nucleotide sequence ID" value="NZ_FQXU01000017.1"/>
</dbReference>
<dbReference type="InterPro" id="IPR050580">
    <property type="entry name" value="2H_phosphoesterase_YjcG-like"/>
</dbReference>
<protein>
    <submittedName>
        <fullName evidence="1">2'-5' RNA ligase</fullName>
    </submittedName>
</protein>
<name>A0A1M6CW43_9CLOT</name>
<dbReference type="Gene3D" id="3.90.1140.10">
    <property type="entry name" value="Cyclic phosphodiesterase"/>
    <property type="match status" value="1"/>
</dbReference>
<proteinExistence type="predicted"/>
<dbReference type="InterPro" id="IPR009097">
    <property type="entry name" value="Cyclic_Pdiesterase"/>
</dbReference>
<dbReference type="PANTHER" id="PTHR40037">
    <property type="entry name" value="PHOSPHOESTERASE YJCG-RELATED"/>
    <property type="match status" value="1"/>
</dbReference>
<reference evidence="1 2" key="1">
    <citation type="submission" date="2016-11" db="EMBL/GenBank/DDBJ databases">
        <authorList>
            <person name="Jaros S."/>
            <person name="Januszkiewicz K."/>
            <person name="Wedrychowicz H."/>
        </authorList>
    </citation>
    <scope>NUCLEOTIDE SEQUENCE [LARGE SCALE GENOMIC DNA]</scope>
    <source>
        <strain evidence="1 2">DSM 6191</strain>
    </source>
</reference>
<organism evidence="1 2">
    <name type="scientific">Clostridium intestinale DSM 6191</name>
    <dbReference type="NCBI Taxonomy" id="1121320"/>
    <lineage>
        <taxon>Bacteria</taxon>
        <taxon>Bacillati</taxon>
        <taxon>Bacillota</taxon>
        <taxon>Clostridia</taxon>
        <taxon>Eubacteriales</taxon>
        <taxon>Clostridiaceae</taxon>
        <taxon>Clostridium</taxon>
    </lineage>
</organism>
<gene>
    <name evidence="1" type="ORF">SAMN02745941_04137</name>
</gene>
<keyword evidence="1" id="KW-0436">Ligase</keyword>